<evidence type="ECO:0000259" key="5">
    <source>
        <dbReference type="PROSITE" id="PS51180"/>
    </source>
</evidence>
<feature type="coiled-coil region" evidence="3">
    <location>
        <begin position="556"/>
        <end position="583"/>
    </location>
</feature>
<dbReference type="GO" id="GO:0000281">
    <property type="term" value="P:mitotic cytokinesis"/>
    <property type="evidence" value="ECO:0007669"/>
    <property type="project" value="TreeGrafter"/>
</dbReference>
<evidence type="ECO:0000256" key="2">
    <source>
        <dbReference type="ARBA" id="ARBA00074846"/>
    </source>
</evidence>
<name>A0A8C3AHD7_CYCLU</name>
<dbReference type="GeneID" id="117738710"/>
<dbReference type="Pfam" id="PF03097">
    <property type="entry name" value="BRO1"/>
    <property type="match status" value="1"/>
</dbReference>
<organism evidence="6 7">
    <name type="scientific">Cyclopterus lumpus</name>
    <name type="common">Lumpsucker</name>
    <dbReference type="NCBI Taxonomy" id="8103"/>
    <lineage>
        <taxon>Eukaryota</taxon>
        <taxon>Metazoa</taxon>
        <taxon>Chordata</taxon>
        <taxon>Craniata</taxon>
        <taxon>Vertebrata</taxon>
        <taxon>Euteleostomi</taxon>
        <taxon>Actinopterygii</taxon>
        <taxon>Neopterygii</taxon>
        <taxon>Teleostei</taxon>
        <taxon>Neoteleostei</taxon>
        <taxon>Acanthomorphata</taxon>
        <taxon>Eupercaria</taxon>
        <taxon>Perciformes</taxon>
        <taxon>Cottioidei</taxon>
        <taxon>Cottales</taxon>
        <taxon>Cyclopteridae</taxon>
        <taxon>Cyclopterus</taxon>
    </lineage>
</organism>
<dbReference type="Gene3D" id="1.20.140.50">
    <property type="entry name" value="alix/aip1 like domains"/>
    <property type="match status" value="1"/>
</dbReference>
<reference evidence="6" key="1">
    <citation type="submission" date="2025-08" db="UniProtKB">
        <authorList>
            <consortium name="Ensembl"/>
        </authorList>
    </citation>
    <scope>IDENTIFICATION</scope>
</reference>
<dbReference type="CDD" id="cd09240">
    <property type="entry name" value="BRO1_Alix"/>
    <property type="match status" value="1"/>
</dbReference>
<keyword evidence="7" id="KW-1185">Reference proteome</keyword>
<dbReference type="GO" id="GO:0005768">
    <property type="term" value="C:endosome"/>
    <property type="evidence" value="ECO:0007669"/>
    <property type="project" value="TreeGrafter"/>
</dbReference>
<dbReference type="PANTHER" id="PTHR23030">
    <property type="entry name" value="PCD6 INTERACTING PROTEIN-RELATED"/>
    <property type="match status" value="1"/>
</dbReference>
<accession>A0A8C3AHD7</accession>
<protein>
    <recommendedName>
        <fullName evidence="2">Programmed cell death 6-interacting protein</fullName>
    </recommendedName>
</protein>
<dbReference type="Proteomes" id="UP000694565">
    <property type="component" value="Unplaced"/>
</dbReference>
<proteinExistence type="predicted"/>
<dbReference type="Ensembl" id="ENSCLMT00005042641.1">
    <property type="protein sequence ID" value="ENSCLMP00005041127.1"/>
    <property type="gene ID" value="ENSCLMG00005019295.1"/>
</dbReference>
<dbReference type="GeneTree" id="ENSGT00940000163083"/>
<dbReference type="RefSeq" id="XP_034400661.1">
    <property type="nucleotide sequence ID" value="XM_034544770.1"/>
</dbReference>
<dbReference type="KEGG" id="clum:117738710"/>
<dbReference type="CTD" id="10015"/>
<dbReference type="Gene3D" id="1.25.40.280">
    <property type="entry name" value="alix/aip1 like domains"/>
    <property type="match status" value="1"/>
</dbReference>
<comment type="subcellular location">
    <subcellularLocation>
        <location evidence="1">Midbody</location>
        <location evidence="1">Midbody ring</location>
    </subcellularLocation>
</comment>
<dbReference type="AlphaFoldDB" id="A0A8C3AHD7"/>
<dbReference type="Gene3D" id="1.20.120.560">
    <property type="entry name" value="alix/aip1 in complex with the ypdl late domain"/>
    <property type="match status" value="1"/>
</dbReference>
<feature type="compositionally biased region" description="Pro residues" evidence="4">
    <location>
        <begin position="758"/>
        <end position="770"/>
    </location>
</feature>
<keyword evidence="3" id="KW-0175">Coiled coil</keyword>
<dbReference type="PROSITE" id="PS51180">
    <property type="entry name" value="BRO1"/>
    <property type="match status" value="1"/>
</dbReference>
<dbReference type="InterPro" id="IPR025304">
    <property type="entry name" value="ALIX_V_dom"/>
</dbReference>
<dbReference type="CDD" id="cd09235">
    <property type="entry name" value="V_Alix"/>
    <property type="match status" value="1"/>
</dbReference>
<evidence type="ECO:0000256" key="3">
    <source>
        <dbReference type="SAM" id="Coils"/>
    </source>
</evidence>
<evidence type="ECO:0000313" key="7">
    <source>
        <dbReference type="Proteomes" id="UP000694565"/>
    </source>
</evidence>
<feature type="compositionally biased region" description="Pro residues" evidence="4">
    <location>
        <begin position="780"/>
        <end position="796"/>
    </location>
</feature>
<evidence type="ECO:0000256" key="4">
    <source>
        <dbReference type="SAM" id="MobiDB-lite"/>
    </source>
</evidence>
<dbReference type="InterPro" id="IPR038499">
    <property type="entry name" value="BRO1_sf"/>
</dbReference>
<feature type="region of interest" description="Disordered" evidence="4">
    <location>
        <begin position="838"/>
        <end position="872"/>
    </location>
</feature>
<reference evidence="6" key="2">
    <citation type="submission" date="2025-09" db="UniProtKB">
        <authorList>
            <consortium name="Ensembl"/>
        </authorList>
    </citation>
    <scope>IDENTIFICATION</scope>
</reference>
<dbReference type="FunFam" id="1.25.40.280:FF:000001">
    <property type="entry name" value="programmed cell death 6-interacting protein-like isoform X1"/>
    <property type="match status" value="1"/>
</dbReference>
<dbReference type="GO" id="GO:0090543">
    <property type="term" value="C:Flemming body"/>
    <property type="evidence" value="ECO:0007669"/>
    <property type="project" value="UniProtKB-SubCell"/>
</dbReference>
<dbReference type="Pfam" id="PF13949">
    <property type="entry name" value="ALIX_LYPXL_bnd"/>
    <property type="match status" value="1"/>
</dbReference>
<dbReference type="InterPro" id="IPR004328">
    <property type="entry name" value="BRO1_dom"/>
</dbReference>
<feature type="compositionally biased region" description="Low complexity" evidence="4">
    <location>
        <begin position="797"/>
        <end position="812"/>
    </location>
</feature>
<gene>
    <name evidence="6" type="primary">pdcd6ip</name>
</gene>
<feature type="region of interest" description="Disordered" evidence="4">
    <location>
        <begin position="721"/>
        <end position="812"/>
    </location>
</feature>
<evidence type="ECO:0000313" key="6">
    <source>
        <dbReference type="Ensembl" id="ENSCLMP00005041127.1"/>
    </source>
</evidence>
<sequence>MATFISVPLKKSTEVDLVKPLSKFITASYPAGEEQGEYIRAVEELNKLRKNALGRPLDKHESSLEILLRYYDQLCAVEPKFPFSENQLCLTFTWKDAFDKGSLFGGSVKLALASLGYEKTCVLFNAAALASQIASEQNLDNDEGLKAAAKFYQLASGAFGHIKDTVLSALNREPTMDISPETVGTLKLIMLAQAQEVFFLKATSDKMKDAVIAKLANQAADFYGEACKQCQYKDNLPKYFYFQEVLSVLAAKHTIMQANAELHQSVTSKQKKHFGEEIARLQRSAELVKTVASGYDEYVSVKDLSEKINRALVAAKKDNDFIYHDRVPEVKDLEHIGKAALVKATTITYPLSLKFADLFEKMVPMVVQQSMSVYTQRKAETVNRLVGTMRETTNLCNGVLASLNLPAALEDLSGDSIPQSIAEKARAVVQLGGLQSIEQLIKDLPELLTRNREILDESLKMLDDEETTDSDLRTKFNQRWNRTPSGDLYKPLRAEGANFRNILDKAVQADQVVRDRYTTHCDMIALLCKPENELNAAIPSANPTKTLQGNEVVNVLRSQLAQLDEMKKERETLEGEIKAVTFDMSTSFLMALSQDGAINEEQLSLSQLDQLYSAYNQRVQATLRTQEELLGQVQTSHQEFSSLKQSNTEANQREEVLKKLASAHDSYVEISNNLREGTKFYNDLTEILLKFQNKCSDIVFARKTERDELLKDLQQSIAREPSAPSFNVPAYQSNPAVSAGGPTPAPRTVFQSQQPQAKPLPPARPPPPSITPQAAFTPPINAPPTGPPNSNPPPLAAPTQAQGPPYPNYQGYPGYFQMPGYNPYAYGQYNMPYMAYQQTPGQAGYPAAPPPGQPYPGYPQQPPQQQPYYPQQ</sequence>
<feature type="compositionally biased region" description="Pro residues" evidence="4">
    <location>
        <begin position="847"/>
        <end position="865"/>
    </location>
</feature>
<feature type="domain" description="BRO1" evidence="5">
    <location>
        <begin position="3"/>
        <end position="400"/>
    </location>
</feature>
<dbReference type="PANTHER" id="PTHR23030:SF39">
    <property type="entry name" value="PROGRAMMED CELL DEATH 6-INTERACTING PROTEIN"/>
    <property type="match status" value="1"/>
</dbReference>
<dbReference type="OrthoDB" id="2141925at2759"/>
<dbReference type="SMART" id="SM01041">
    <property type="entry name" value="BRO1"/>
    <property type="match status" value="1"/>
</dbReference>
<evidence type="ECO:0000256" key="1">
    <source>
        <dbReference type="ARBA" id="ARBA00004476"/>
    </source>
</evidence>